<sequence length="131" mass="15028">MYQSGVFLPIVRSDSRTRANRLASRERAGQRSVESRRETVTPRRKCSEISSANLDRPAGRRRGVNSYIVYTARAANSKRTSARHMRRRRTRGASSDEEEQQPAATSINLLRGMQLRDRRLRPRTAATLRET</sequence>
<feature type="region of interest" description="Disordered" evidence="1">
    <location>
        <begin position="17"/>
        <end position="107"/>
    </location>
</feature>
<evidence type="ECO:0000313" key="2">
    <source>
        <dbReference type="EMBL" id="KYN41836.1"/>
    </source>
</evidence>
<evidence type="ECO:0000313" key="3">
    <source>
        <dbReference type="Proteomes" id="UP000078541"/>
    </source>
</evidence>
<protein>
    <submittedName>
        <fullName evidence="2">Uncharacterized protein</fullName>
    </submittedName>
</protein>
<gene>
    <name evidence="2" type="ORF">ALC56_03766</name>
</gene>
<proteinExistence type="predicted"/>
<evidence type="ECO:0000256" key="1">
    <source>
        <dbReference type="SAM" id="MobiDB-lite"/>
    </source>
</evidence>
<dbReference type="EMBL" id="KQ981424">
    <property type="protein sequence ID" value="KYN41836.1"/>
    <property type="molecule type" value="Genomic_DNA"/>
</dbReference>
<reference evidence="2 3" key="1">
    <citation type="submission" date="2016-03" db="EMBL/GenBank/DDBJ databases">
        <title>Trachymyrmex septentrionalis WGS genome.</title>
        <authorList>
            <person name="Nygaard S."/>
            <person name="Hu H."/>
            <person name="Boomsma J."/>
            <person name="Zhang G."/>
        </authorList>
    </citation>
    <scope>NUCLEOTIDE SEQUENCE [LARGE SCALE GENOMIC DNA]</scope>
    <source>
        <strain evidence="2">Tsep2-gDNA-1</strain>
        <tissue evidence="2">Whole body</tissue>
    </source>
</reference>
<keyword evidence="3" id="KW-1185">Reference proteome</keyword>
<dbReference type="AlphaFoldDB" id="A0A195FN58"/>
<feature type="compositionally biased region" description="Basic residues" evidence="1">
    <location>
        <begin position="80"/>
        <end position="91"/>
    </location>
</feature>
<feature type="compositionally biased region" description="Basic and acidic residues" evidence="1">
    <location>
        <begin position="17"/>
        <end position="47"/>
    </location>
</feature>
<organism evidence="2 3">
    <name type="scientific">Trachymyrmex septentrionalis</name>
    <dbReference type="NCBI Taxonomy" id="34720"/>
    <lineage>
        <taxon>Eukaryota</taxon>
        <taxon>Metazoa</taxon>
        <taxon>Ecdysozoa</taxon>
        <taxon>Arthropoda</taxon>
        <taxon>Hexapoda</taxon>
        <taxon>Insecta</taxon>
        <taxon>Pterygota</taxon>
        <taxon>Neoptera</taxon>
        <taxon>Endopterygota</taxon>
        <taxon>Hymenoptera</taxon>
        <taxon>Apocrita</taxon>
        <taxon>Aculeata</taxon>
        <taxon>Formicoidea</taxon>
        <taxon>Formicidae</taxon>
        <taxon>Myrmicinae</taxon>
        <taxon>Trachymyrmex</taxon>
    </lineage>
</organism>
<accession>A0A195FN58</accession>
<name>A0A195FN58_9HYME</name>
<dbReference type="Proteomes" id="UP000078541">
    <property type="component" value="Unassembled WGS sequence"/>
</dbReference>